<dbReference type="Gene3D" id="3.10.330.20">
    <property type="match status" value="1"/>
</dbReference>
<dbReference type="Gene3D" id="3.40.50.150">
    <property type="entry name" value="Vaccinia Virus protein VP39"/>
    <property type="match status" value="1"/>
</dbReference>
<evidence type="ECO:0000256" key="2">
    <source>
        <dbReference type="ARBA" id="ARBA00012796"/>
    </source>
</evidence>
<dbReference type="GO" id="GO:0005634">
    <property type="term" value="C:nucleus"/>
    <property type="evidence" value="ECO:0007669"/>
    <property type="project" value="UniProtKB-SubCell"/>
</dbReference>
<protein>
    <recommendedName>
        <fullName evidence="2">tRNA (adenine(58)-N(1))-methyltransferase</fullName>
        <ecNumber evidence="2">2.1.1.220</ecNumber>
    </recommendedName>
</protein>
<sequence>AFINFTQEQLFYNCLIKPAFSTDITEYQCSTEGCLFKAEFQKTRFVETSPHSCFKLDSPLTTNEMQENQHIILSFSFDEIYEITLQAGQQFENRYGIFKHDSFIGKPLGTKIFNVKNAGFVIPLKFIPSLHTESLKRRTQIIFVPDISVIIGKISLKPFQNVVEAGIGSGSLSHFLMQAIYPGKLYNFDLLQERVDQAQLEFNNYADNVISKQSNVLENGFPGVPNTIASLVFLDLPNPEKCLQEVKRVLVTGGHFVVFLPCIEQIHLLLQKAYEQKFRGGEVVKVHAQGYEYDNRTLNTLPLYKGAKNVVDCKKFRQFTKVATGRTHTGYLIFLRNE</sequence>
<feature type="binding site" evidence="8">
    <location>
        <position position="189"/>
    </location>
    <ligand>
        <name>S-adenosyl-L-methionine</name>
        <dbReference type="ChEBI" id="CHEBI:59789"/>
    </ligand>
</feature>
<keyword evidence="4 10" id="KW-0808">Transferase</keyword>
<dbReference type="AlphaFoldDB" id="A0A146KBA6"/>
<evidence type="ECO:0000256" key="3">
    <source>
        <dbReference type="ARBA" id="ARBA00022603"/>
    </source>
</evidence>
<dbReference type="EMBL" id="GDID01003845">
    <property type="protein sequence ID" value="JAP92761.1"/>
    <property type="molecule type" value="Transcribed_RNA"/>
</dbReference>
<keyword evidence="7" id="KW-0539">Nucleus</keyword>
<comment type="subcellular location">
    <subcellularLocation>
        <location evidence="1">Nucleus</location>
    </subcellularLocation>
</comment>
<gene>
    <name evidence="10" type="ORF">TPC1_15187</name>
</gene>
<dbReference type="GO" id="GO:0030488">
    <property type="term" value="P:tRNA methylation"/>
    <property type="evidence" value="ECO:0007669"/>
    <property type="project" value="InterPro"/>
</dbReference>
<dbReference type="PANTHER" id="PTHR12133:SF2">
    <property type="entry name" value="TRNA (ADENINE(58)-N(1))-METHYLTRANSFERASE CATALYTIC SUBUNIT TRMT61A"/>
    <property type="match status" value="1"/>
</dbReference>
<name>A0A146KBA6_9EUKA</name>
<dbReference type="PANTHER" id="PTHR12133">
    <property type="entry name" value="TRNA (ADENINE(58)-N(1))-METHYLTRANSFERASE"/>
    <property type="match status" value="1"/>
</dbReference>
<reference evidence="10" key="1">
    <citation type="submission" date="2015-07" db="EMBL/GenBank/DDBJ databases">
        <title>Adaptation to a free-living lifestyle via gene acquisitions in the diplomonad Trepomonas sp. PC1.</title>
        <authorList>
            <person name="Xu F."/>
            <person name="Jerlstrom-Hultqvist J."/>
            <person name="Kolisko M."/>
            <person name="Simpson A.G.B."/>
            <person name="Roger A.J."/>
            <person name="Svard S.G."/>
            <person name="Andersson J.O."/>
        </authorList>
    </citation>
    <scope>NUCLEOTIDE SEQUENCE</scope>
    <source>
        <strain evidence="10">PC1</strain>
    </source>
</reference>
<dbReference type="PIRSF" id="PIRSF017269">
    <property type="entry name" value="GCD14"/>
    <property type="match status" value="1"/>
</dbReference>
<dbReference type="Pfam" id="PF08704">
    <property type="entry name" value="GCD14"/>
    <property type="match status" value="1"/>
</dbReference>
<dbReference type="EC" id="2.1.1.220" evidence="2"/>
<feature type="binding site" evidence="8">
    <location>
        <begin position="169"/>
        <end position="172"/>
    </location>
    <ligand>
        <name>S-adenosyl-L-methionine</name>
        <dbReference type="ChEBI" id="CHEBI:59789"/>
    </ligand>
</feature>
<feature type="domain" description="tRNA (adenine(58)-N(1))-methyltransferase catalytic subunit TRM61 C-terminal" evidence="9">
    <location>
        <begin position="119"/>
        <end position="311"/>
    </location>
</feature>
<evidence type="ECO:0000259" key="9">
    <source>
        <dbReference type="Pfam" id="PF08704"/>
    </source>
</evidence>
<keyword evidence="6" id="KW-0819">tRNA processing</keyword>
<evidence type="ECO:0000256" key="6">
    <source>
        <dbReference type="ARBA" id="ARBA00022694"/>
    </source>
</evidence>
<dbReference type="GO" id="GO:0031515">
    <property type="term" value="C:tRNA (m1A) methyltransferase complex"/>
    <property type="evidence" value="ECO:0007669"/>
    <property type="project" value="InterPro"/>
</dbReference>
<dbReference type="InterPro" id="IPR029063">
    <property type="entry name" value="SAM-dependent_MTases_sf"/>
</dbReference>
<keyword evidence="5 8" id="KW-0949">S-adenosyl-L-methionine</keyword>
<feature type="binding site" evidence="8">
    <location>
        <position position="235"/>
    </location>
    <ligand>
        <name>S-adenosyl-L-methionine</name>
        <dbReference type="ChEBI" id="CHEBI:59789"/>
    </ligand>
</feature>
<dbReference type="PROSITE" id="PS51620">
    <property type="entry name" value="SAM_TRM61"/>
    <property type="match status" value="1"/>
</dbReference>
<organism evidence="10">
    <name type="scientific">Trepomonas sp. PC1</name>
    <dbReference type="NCBI Taxonomy" id="1076344"/>
    <lineage>
        <taxon>Eukaryota</taxon>
        <taxon>Metamonada</taxon>
        <taxon>Diplomonadida</taxon>
        <taxon>Hexamitidae</taxon>
        <taxon>Hexamitinae</taxon>
        <taxon>Trepomonas</taxon>
    </lineage>
</organism>
<evidence type="ECO:0000256" key="4">
    <source>
        <dbReference type="ARBA" id="ARBA00022679"/>
    </source>
</evidence>
<keyword evidence="3 10" id="KW-0489">Methyltransferase</keyword>
<dbReference type="SUPFAM" id="SSF53335">
    <property type="entry name" value="S-adenosyl-L-methionine-dependent methyltransferases"/>
    <property type="match status" value="1"/>
</dbReference>
<dbReference type="GO" id="GO:0160107">
    <property type="term" value="F:tRNA (adenine(58)-N1)-methyltransferase activity"/>
    <property type="evidence" value="ECO:0007669"/>
    <property type="project" value="UniProtKB-EC"/>
</dbReference>
<dbReference type="InterPro" id="IPR049470">
    <property type="entry name" value="TRM61_C"/>
</dbReference>
<evidence type="ECO:0000256" key="7">
    <source>
        <dbReference type="ARBA" id="ARBA00023242"/>
    </source>
</evidence>
<proteinExistence type="predicted"/>
<evidence type="ECO:0000256" key="1">
    <source>
        <dbReference type="ARBA" id="ARBA00004123"/>
    </source>
</evidence>
<evidence type="ECO:0000313" key="10">
    <source>
        <dbReference type="EMBL" id="JAP92761.1"/>
    </source>
</evidence>
<feature type="non-terminal residue" evidence="10">
    <location>
        <position position="1"/>
    </location>
</feature>
<dbReference type="InterPro" id="IPR014816">
    <property type="entry name" value="tRNA_MeTrfase_Gcd14"/>
</dbReference>
<evidence type="ECO:0000256" key="5">
    <source>
        <dbReference type="ARBA" id="ARBA00022691"/>
    </source>
</evidence>
<evidence type="ECO:0000256" key="8">
    <source>
        <dbReference type="PIRSR" id="PIRSR017269-1"/>
    </source>
</evidence>
<accession>A0A146KBA6</accession>